<comment type="catalytic activity">
    <reaction evidence="3">
        <text>Random hydrolysis of (1-&gt;4)-linkages between N-acetyl-beta-D-glucosamine and D-glucuronate residues in hyaluronate.</text>
        <dbReference type="EC" id="3.2.1.35"/>
    </reaction>
</comment>
<dbReference type="GO" id="GO:0030214">
    <property type="term" value="P:hyaluronan catabolic process"/>
    <property type="evidence" value="ECO:0007669"/>
    <property type="project" value="TreeGrafter"/>
</dbReference>
<dbReference type="InterPro" id="IPR017853">
    <property type="entry name" value="GH"/>
</dbReference>
<dbReference type="EMBL" id="ADBV01004496">
    <property type="protein sequence ID" value="EJW80454.1"/>
    <property type="molecule type" value="Genomic_DNA"/>
</dbReference>
<dbReference type="InterPro" id="IPR018155">
    <property type="entry name" value="Hyaluronidase"/>
</dbReference>
<dbReference type="EC" id="3.2.1.35" evidence="3"/>
<dbReference type="GO" id="GO:0005975">
    <property type="term" value="P:carbohydrate metabolic process"/>
    <property type="evidence" value="ECO:0007669"/>
    <property type="project" value="InterPro"/>
</dbReference>
<dbReference type="Pfam" id="PF01630">
    <property type="entry name" value="Glyco_hydro_56"/>
    <property type="match status" value="1"/>
</dbReference>
<evidence type="ECO:0000313" key="4">
    <source>
        <dbReference type="EMBL" id="EJW80454.1"/>
    </source>
</evidence>
<dbReference type="PANTHER" id="PTHR11769:SF35">
    <property type="entry name" value="HYALURONIDASE"/>
    <property type="match status" value="1"/>
</dbReference>
<dbReference type="PANTHER" id="PTHR11769">
    <property type="entry name" value="HYALURONIDASE"/>
    <property type="match status" value="1"/>
</dbReference>
<evidence type="ECO:0000256" key="2">
    <source>
        <dbReference type="ARBA" id="ARBA00023157"/>
    </source>
</evidence>
<proteinExistence type="inferred from homology"/>
<organism evidence="4 5">
    <name type="scientific">Wuchereria bancrofti</name>
    <dbReference type="NCBI Taxonomy" id="6293"/>
    <lineage>
        <taxon>Eukaryota</taxon>
        <taxon>Metazoa</taxon>
        <taxon>Ecdysozoa</taxon>
        <taxon>Nematoda</taxon>
        <taxon>Chromadorea</taxon>
        <taxon>Rhabditida</taxon>
        <taxon>Spirurina</taxon>
        <taxon>Spiruromorpha</taxon>
        <taxon>Filarioidea</taxon>
        <taxon>Onchocercidae</taxon>
        <taxon>Wuchereria</taxon>
    </lineage>
</organism>
<sequence length="149" mass="17540">VRWNVPTDQCKNWTEIQKPEHYGILVNDKHKFYGEVVVTLYEEKFGLYPYYKNYSDLSSAVNGGIPQRANLTKHLLKVENDTINAIPNENFDGLAIIDYEKWRPLYEHNWSTKRIYRNASIDYVKERYDNITEKNATAIAIKEFNEAAM</sequence>
<reference evidence="5" key="1">
    <citation type="submission" date="2012-08" db="EMBL/GenBank/DDBJ databases">
        <title>The Genome Sequence of Wuchereria bancrofti.</title>
        <authorList>
            <person name="Nutman T.B."/>
            <person name="Fink D.L."/>
            <person name="Russ C."/>
            <person name="Young S."/>
            <person name="Zeng Q."/>
            <person name="Koehrsen M."/>
            <person name="Alvarado L."/>
            <person name="Berlin A."/>
            <person name="Chapman S.B."/>
            <person name="Chen Z."/>
            <person name="Freedman E."/>
            <person name="Gellesch M."/>
            <person name="Goldberg J."/>
            <person name="Griggs A."/>
            <person name="Gujja S."/>
            <person name="Heilman E.R."/>
            <person name="Heiman D."/>
            <person name="Hepburn T."/>
            <person name="Howarth C."/>
            <person name="Jen D."/>
            <person name="Larson L."/>
            <person name="Lewis B."/>
            <person name="Mehta T."/>
            <person name="Park D."/>
            <person name="Pearson M."/>
            <person name="Roberts A."/>
            <person name="Saif S."/>
            <person name="Shea T."/>
            <person name="Shenoy N."/>
            <person name="Sisk P."/>
            <person name="Stolte C."/>
            <person name="Sykes S."/>
            <person name="Walk T."/>
            <person name="White J."/>
            <person name="Yandava C."/>
            <person name="Haas B."/>
            <person name="Henn M.R."/>
            <person name="Nusbaum C."/>
            <person name="Birren B."/>
        </authorList>
    </citation>
    <scope>NUCLEOTIDE SEQUENCE [LARGE SCALE GENOMIC DNA]</scope>
    <source>
        <strain evidence="5">NA</strain>
    </source>
</reference>
<keyword evidence="3" id="KW-0326">Glycosidase</keyword>
<gene>
    <name evidence="4" type="ORF">WUBG_08636</name>
</gene>
<keyword evidence="3" id="KW-0378">Hydrolase</keyword>
<feature type="non-terminal residue" evidence="4">
    <location>
        <position position="1"/>
    </location>
</feature>
<dbReference type="InterPro" id="IPR013785">
    <property type="entry name" value="Aldolase_TIM"/>
</dbReference>
<dbReference type="Gene3D" id="3.20.20.70">
    <property type="entry name" value="Aldolase class I"/>
    <property type="match status" value="1"/>
</dbReference>
<protein>
    <recommendedName>
        <fullName evidence="3">Hyaluronidase</fullName>
        <ecNumber evidence="3">3.2.1.35</ecNumber>
    </recommendedName>
</protein>
<comment type="caution">
    <text evidence="4">The sequence shown here is derived from an EMBL/GenBank/DDBJ whole genome shotgun (WGS) entry which is preliminary data.</text>
</comment>
<name>J9EZ90_WUCBA</name>
<comment type="similarity">
    <text evidence="1 3">Belongs to the glycosyl hydrolase 56 family.</text>
</comment>
<dbReference type="Proteomes" id="UP000004810">
    <property type="component" value="Unassembled WGS sequence"/>
</dbReference>
<evidence type="ECO:0000256" key="3">
    <source>
        <dbReference type="RuleBase" id="RU610713"/>
    </source>
</evidence>
<accession>J9EZ90</accession>
<dbReference type="SUPFAM" id="SSF51445">
    <property type="entry name" value="(Trans)glycosidases"/>
    <property type="match status" value="1"/>
</dbReference>
<dbReference type="GO" id="GO:0004415">
    <property type="term" value="F:hyalurononglucosaminidase activity"/>
    <property type="evidence" value="ECO:0007669"/>
    <property type="project" value="UniProtKB-UniRule"/>
</dbReference>
<dbReference type="PRINTS" id="PR00846">
    <property type="entry name" value="GLHYDRLASE56"/>
</dbReference>
<evidence type="ECO:0000256" key="1">
    <source>
        <dbReference type="ARBA" id="ARBA00008871"/>
    </source>
</evidence>
<evidence type="ECO:0000313" key="5">
    <source>
        <dbReference type="Proteomes" id="UP000004810"/>
    </source>
</evidence>
<dbReference type="AlphaFoldDB" id="J9EZ90"/>
<keyword evidence="2" id="KW-1015">Disulfide bond</keyword>